<dbReference type="RefSeq" id="WP_009350767.1">
    <property type="nucleotide sequence ID" value="NZ_GL638158.1"/>
</dbReference>
<comment type="caution">
    <text evidence="1">The sequence shown here is derived from an EMBL/GenBank/DDBJ whole genome shotgun (WGS) entry which is preliminary data.</text>
</comment>
<dbReference type="Proteomes" id="UP000004633">
    <property type="component" value="Unassembled WGS sequence"/>
</dbReference>
<name>E7N525_9FIRM</name>
<accession>E7N525</accession>
<protein>
    <submittedName>
        <fullName evidence="1">Uncharacterized protein</fullName>
    </submittedName>
</protein>
<sequence>MVLDKIDVDRVVSPVKPVQRAAQKGTSGAFEDALEDFRRSKPAETNHSAEAEGDAVFTRLLTDGSVLVQVYRGQQLISETHMRGANAAAQRRLLRSIAGYPYPDTSPGRASLLASRAAQGAGAVAALVNRAV</sequence>
<dbReference type="EMBL" id="AECV01000061">
    <property type="protein sequence ID" value="EFW28678.1"/>
    <property type="molecule type" value="Genomic_DNA"/>
</dbReference>
<reference evidence="1 2" key="1">
    <citation type="submission" date="2010-08" db="EMBL/GenBank/DDBJ databases">
        <authorList>
            <person name="Weinstock G."/>
            <person name="Sodergren E."/>
            <person name="Clifton S."/>
            <person name="Fulton L."/>
            <person name="Fulton B."/>
            <person name="Courtney L."/>
            <person name="Fronick C."/>
            <person name="Harrison M."/>
            <person name="Strong C."/>
            <person name="Farmer C."/>
            <person name="Delahaunty K."/>
            <person name="Markovic C."/>
            <person name="Hall O."/>
            <person name="Minx P."/>
            <person name="Tomlinson C."/>
            <person name="Mitreva M."/>
            <person name="Hou S."/>
            <person name="Chen J."/>
            <person name="Wollam A."/>
            <person name="Pepin K.H."/>
            <person name="Johnson M."/>
            <person name="Bhonagiri V."/>
            <person name="Zhang X."/>
            <person name="Suruliraj S."/>
            <person name="Warren W."/>
            <person name="Chinwalla A."/>
            <person name="Mardis E.R."/>
            <person name="Wilson R.K."/>
        </authorList>
    </citation>
    <scope>NUCLEOTIDE SEQUENCE [LARGE SCALE GENOMIC DNA]</scope>
    <source>
        <strain evidence="1 2">F0399</strain>
    </source>
</reference>
<dbReference type="HOGENOM" id="CLU_155915_0_0_9"/>
<evidence type="ECO:0000313" key="2">
    <source>
        <dbReference type="Proteomes" id="UP000004633"/>
    </source>
</evidence>
<gene>
    <name evidence="1" type="ORF">HMPREF9555_02120</name>
</gene>
<dbReference type="AlphaFoldDB" id="E7N525"/>
<organism evidence="1 2">
    <name type="scientific">Selenomonas artemidis F0399</name>
    <dbReference type="NCBI Taxonomy" id="749551"/>
    <lineage>
        <taxon>Bacteria</taxon>
        <taxon>Bacillati</taxon>
        <taxon>Bacillota</taxon>
        <taxon>Negativicutes</taxon>
        <taxon>Selenomonadales</taxon>
        <taxon>Selenomonadaceae</taxon>
        <taxon>Selenomonas</taxon>
    </lineage>
</organism>
<proteinExistence type="predicted"/>
<dbReference type="STRING" id="749551.HMPREF9555_02120"/>
<keyword evidence="2" id="KW-1185">Reference proteome</keyword>
<evidence type="ECO:0000313" key="1">
    <source>
        <dbReference type="EMBL" id="EFW28678.1"/>
    </source>
</evidence>